<sequence length="875" mass="95987">MYYNYRLYFLDDVQLLDPKKTKEKIEQILNEAKDLGLARVAIDLDSQNKSISLLCKSKDTLDLQTKVTQLLLKANIVVSETIEKEALSDEEELVCENHQHTSSTEQHYPIKKHKKKSKHNSSHKHAHGHCPDHCQDHFHNHNHDLSHGHAHGHTHSHENHWLKAALGLIWGIGLLALSIASFNIPMTAYYVITGLTTLMTLYLGYTVYQSAWDALREKKWDTSALYTISTLTIVAVSIISLFVPSLPMMFEAAPLVLAFWHLAEGIEHTLVDEINKNLDVRDCIAPLALLKGNPDKEISVKKLIPNDIIKVKQGEVIPVDGVLTEKALLYTTRIDGSPHLKEFQPGDVVKAGMRLADHIPSLQMRVTKTYQNSYLSLIAKNINQANNEKAPIELFAERVLKYFIPGLLAVAAISGITISLLFTPALAIHCLVSVLVSACPCALSLITPMAVKIGMKKASENGIQFKNGKALQAAADIDTIVFDLNGTLTKGEVIVDTLRIDDKKLLRHIALLESQSDHPVAKIISSYLNNQDVVSNESLEISSLDKSHHSGIKGVINGETYMIGNKDMLLANGITQITKPYDNPDNGSVYIVRGEKVIGQIALTDPLRDDAIATVNHLKRLGKTVHICTGADRTTAEKYALLLGISKDNICANTVGAITKHGEVSKTSYIQRLKSKGYKVAMVGDAANDLTAIAYSNIGIAVRSDIGDTITQQHAGIVIQQGLLFPIATAFDVAKKTKDNIYQNLFVSLAYNSTITLVAAGLFVALGFTLNPAIGVALVVLESTIVLANLYRFKQQEIVSAASNNKHASMDLEHSENTTSKVLDALGYHSQPKANLALGQKPLAVVSQARSLFAPKENYADPTLNGTQQKIIYQI</sequence>
<dbReference type="SUPFAM" id="SSF81653">
    <property type="entry name" value="Calcium ATPase, transduction domain A"/>
    <property type="match status" value="1"/>
</dbReference>
<dbReference type="EMBL" id="FN650140">
    <property type="protein sequence ID" value="CBJ11052.1"/>
    <property type="molecule type" value="Genomic_DNA"/>
</dbReference>
<evidence type="ECO:0000313" key="11">
    <source>
        <dbReference type="Proteomes" id="UP000001060"/>
    </source>
</evidence>
<dbReference type="InterPro" id="IPR023214">
    <property type="entry name" value="HAD_sf"/>
</dbReference>
<name>D3HQ82_LEGLN</name>
<evidence type="ECO:0000256" key="3">
    <source>
        <dbReference type="ARBA" id="ARBA00022723"/>
    </source>
</evidence>
<feature type="transmembrane region" description="Helical" evidence="8">
    <location>
        <begin position="225"/>
        <end position="243"/>
    </location>
</feature>
<dbReference type="InterPro" id="IPR059000">
    <property type="entry name" value="ATPase_P-type_domA"/>
</dbReference>
<dbReference type="SUPFAM" id="SSF56784">
    <property type="entry name" value="HAD-like"/>
    <property type="match status" value="1"/>
</dbReference>
<feature type="region of interest" description="Disordered" evidence="7">
    <location>
        <begin position="99"/>
        <end position="133"/>
    </location>
</feature>
<dbReference type="Gene3D" id="3.40.50.1000">
    <property type="entry name" value="HAD superfamily/HAD-like"/>
    <property type="match status" value="1"/>
</dbReference>
<keyword evidence="6 8" id="KW-0472">Membrane</keyword>
<dbReference type="Pfam" id="PF00702">
    <property type="entry name" value="Hydrolase"/>
    <property type="match status" value="1"/>
</dbReference>
<evidence type="ECO:0000256" key="6">
    <source>
        <dbReference type="ARBA" id="ARBA00023136"/>
    </source>
</evidence>
<evidence type="ECO:0000256" key="4">
    <source>
        <dbReference type="ARBA" id="ARBA00022967"/>
    </source>
</evidence>
<feature type="transmembrane region" description="Helical" evidence="8">
    <location>
        <begin position="399"/>
        <end position="420"/>
    </location>
</feature>
<dbReference type="InterPro" id="IPR008250">
    <property type="entry name" value="ATPase_P-typ_transduc_dom_A_sf"/>
</dbReference>
<dbReference type="GO" id="GO:0012505">
    <property type="term" value="C:endomembrane system"/>
    <property type="evidence" value="ECO:0007669"/>
    <property type="project" value="UniProtKB-SubCell"/>
</dbReference>
<feature type="transmembrane region" description="Helical" evidence="8">
    <location>
        <begin position="772"/>
        <end position="791"/>
    </location>
</feature>
<dbReference type="RefSeq" id="WP_003632675.1">
    <property type="nucleotide sequence ID" value="NC_013861.1"/>
</dbReference>
<dbReference type="GO" id="GO:0043682">
    <property type="term" value="F:P-type divalent copper transporter activity"/>
    <property type="evidence" value="ECO:0007669"/>
    <property type="project" value="TreeGrafter"/>
</dbReference>
<comment type="subcellular location">
    <subcellularLocation>
        <location evidence="1">Endomembrane system</location>
        <topology evidence="1">Multi-pass membrane protein</topology>
    </subcellularLocation>
</comment>
<feature type="transmembrane region" description="Helical" evidence="8">
    <location>
        <begin position="745"/>
        <end position="766"/>
    </location>
</feature>
<dbReference type="GO" id="GO:0055070">
    <property type="term" value="P:copper ion homeostasis"/>
    <property type="evidence" value="ECO:0007669"/>
    <property type="project" value="TreeGrafter"/>
</dbReference>
<keyword evidence="4" id="KW-1278">Translocase</keyword>
<reference evidence="10 11" key="1">
    <citation type="journal article" date="2010" name="PLoS Genet.">
        <title>Analysis of the Legionella longbeachae genome and transcriptome uncovers unique strategies to cause Legionnaires' disease.</title>
        <authorList>
            <person name="Cazalet C."/>
            <person name="Gomez-Valero L."/>
            <person name="Rusniok C."/>
            <person name="Lomma M."/>
            <person name="Dervins-Ravault D."/>
            <person name="Newton H."/>
            <person name="Sansom F."/>
            <person name="Jarraud S."/>
            <person name="Zidane N."/>
            <person name="Ma L."/>
            <person name="Bouchier C."/>
            <person name="Etienne J."/>
            <person name="Hartland E."/>
            <person name="Buchrieser C."/>
        </authorList>
    </citation>
    <scope>NUCLEOTIDE SEQUENCE [LARGE SCALE GENOMIC DNA]</scope>
    <source>
        <strain evidence="10 11">NSW150</strain>
    </source>
</reference>
<keyword evidence="2 8" id="KW-0812">Transmembrane</keyword>
<dbReference type="GO" id="GO:0005524">
    <property type="term" value="F:ATP binding"/>
    <property type="evidence" value="ECO:0007669"/>
    <property type="project" value="InterPro"/>
</dbReference>
<dbReference type="KEGG" id="llo:LLO_0710"/>
<feature type="domain" description="P-type ATPase A" evidence="9">
    <location>
        <begin position="291"/>
        <end position="382"/>
    </location>
</feature>
<evidence type="ECO:0000259" key="9">
    <source>
        <dbReference type="Pfam" id="PF00122"/>
    </source>
</evidence>
<dbReference type="PRINTS" id="PR00119">
    <property type="entry name" value="CATATPASE"/>
</dbReference>
<gene>
    <name evidence="10" type="ordered locus">LLO_0710</name>
</gene>
<keyword evidence="5 8" id="KW-1133">Transmembrane helix</keyword>
<evidence type="ECO:0000256" key="1">
    <source>
        <dbReference type="ARBA" id="ARBA00004127"/>
    </source>
</evidence>
<dbReference type="GO" id="GO:0016020">
    <property type="term" value="C:membrane"/>
    <property type="evidence" value="ECO:0007669"/>
    <property type="project" value="InterPro"/>
</dbReference>
<dbReference type="Pfam" id="PF00122">
    <property type="entry name" value="E1-E2_ATPase"/>
    <property type="match status" value="1"/>
</dbReference>
<dbReference type="AlphaFoldDB" id="D3HQ82"/>
<dbReference type="Gene3D" id="3.40.1110.10">
    <property type="entry name" value="Calcium-transporting ATPase, cytoplasmic domain N"/>
    <property type="match status" value="1"/>
</dbReference>
<dbReference type="HOGENOM" id="CLU_001771_5_1_6"/>
<dbReference type="GeneID" id="40924945"/>
<proteinExistence type="predicted"/>
<dbReference type="InterPro" id="IPR023299">
    <property type="entry name" value="ATPase_P-typ_cyto_dom_N"/>
</dbReference>
<dbReference type="InterPro" id="IPR001757">
    <property type="entry name" value="P_typ_ATPase"/>
</dbReference>
<evidence type="ECO:0000256" key="2">
    <source>
        <dbReference type="ARBA" id="ARBA00022692"/>
    </source>
</evidence>
<feature type="transmembrane region" description="Helical" evidence="8">
    <location>
        <begin position="161"/>
        <end position="180"/>
    </location>
</feature>
<dbReference type="PANTHER" id="PTHR43520:SF8">
    <property type="entry name" value="P-TYPE CU(+) TRANSPORTER"/>
    <property type="match status" value="1"/>
</dbReference>
<dbReference type="SUPFAM" id="SSF81665">
    <property type="entry name" value="Calcium ATPase, transmembrane domain M"/>
    <property type="match status" value="1"/>
</dbReference>
<evidence type="ECO:0000256" key="8">
    <source>
        <dbReference type="SAM" id="Phobius"/>
    </source>
</evidence>
<evidence type="ECO:0000256" key="7">
    <source>
        <dbReference type="SAM" id="MobiDB-lite"/>
    </source>
</evidence>
<dbReference type="Gene3D" id="2.70.150.10">
    <property type="entry name" value="Calcium-transporting ATPase, cytoplasmic transduction domain A"/>
    <property type="match status" value="1"/>
</dbReference>
<feature type="transmembrane region" description="Helical" evidence="8">
    <location>
        <begin position="187"/>
        <end position="205"/>
    </location>
</feature>
<organism evidence="10 11">
    <name type="scientific">Legionella longbeachae serogroup 1 (strain NSW150)</name>
    <dbReference type="NCBI Taxonomy" id="661367"/>
    <lineage>
        <taxon>Bacteria</taxon>
        <taxon>Pseudomonadati</taxon>
        <taxon>Pseudomonadota</taxon>
        <taxon>Gammaproteobacteria</taxon>
        <taxon>Legionellales</taxon>
        <taxon>Legionellaceae</taxon>
        <taxon>Legionella</taxon>
    </lineage>
</organism>
<feature type="transmembrane region" description="Helical" evidence="8">
    <location>
        <begin position="426"/>
        <end position="447"/>
    </location>
</feature>
<dbReference type="PANTHER" id="PTHR43520">
    <property type="entry name" value="ATP7, ISOFORM B"/>
    <property type="match status" value="1"/>
</dbReference>
<dbReference type="NCBIfam" id="TIGR01494">
    <property type="entry name" value="ATPase_P-type"/>
    <property type="match status" value="1"/>
</dbReference>
<evidence type="ECO:0000313" key="10">
    <source>
        <dbReference type="EMBL" id="CBJ11052.1"/>
    </source>
</evidence>
<dbReference type="Proteomes" id="UP000001060">
    <property type="component" value="Chromosome"/>
</dbReference>
<dbReference type="InterPro" id="IPR036412">
    <property type="entry name" value="HAD-like_sf"/>
</dbReference>
<evidence type="ECO:0000256" key="5">
    <source>
        <dbReference type="ARBA" id="ARBA00022989"/>
    </source>
</evidence>
<keyword evidence="3" id="KW-0479">Metal-binding</keyword>
<dbReference type="Gene3D" id="1.20.1110.10">
    <property type="entry name" value="Calcium-transporting ATPase, transmembrane domain"/>
    <property type="match status" value="1"/>
</dbReference>
<dbReference type="STRING" id="661367.LLO_0710"/>
<dbReference type="GO" id="GO:0016887">
    <property type="term" value="F:ATP hydrolysis activity"/>
    <property type="evidence" value="ECO:0007669"/>
    <property type="project" value="InterPro"/>
</dbReference>
<dbReference type="GO" id="GO:0005507">
    <property type="term" value="F:copper ion binding"/>
    <property type="evidence" value="ECO:0007669"/>
    <property type="project" value="TreeGrafter"/>
</dbReference>
<accession>D3HQ82</accession>
<dbReference type="eggNOG" id="COG2217">
    <property type="taxonomic scope" value="Bacteria"/>
</dbReference>
<protein>
    <submittedName>
        <fullName evidence="10">Putative cation transport ATPase</fullName>
    </submittedName>
</protein>
<keyword evidence="11" id="KW-1185">Reference proteome</keyword>
<dbReference type="OrthoDB" id="2490855at2"/>
<dbReference type="InterPro" id="IPR023298">
    <property type="entry name" value="ATPase_P-typ_TM_dom_sf"/>
</dbReference>
<feature type="compositionally biased region" description="Basic residues" evidence="7">
    <location>
        <begin position="109"/>
        <end position="128"/>
    </location>
</feature>